<dbReference type="SUPFAM" id="SSF56574">
    <property type="entry name" value="Serpins"/>
    <property type="match status" value="1"/>
</dbReference>
<proteinExistence type="inferred from homology"/>
<name>A0ABQ8HST1_9ROSI</name>
<accession>A0ABQ8HST1</accession>
<organism evidence="3 4">
    <name type="scientific">Xanthoceras sorbifolium</name>
    <dbReference type="NCBI Taxonomy" id="99658"/>
    <lineage>
        <taxon>Eukaryota</taxon>
        <taxon>Viridiplantae</taxon>
        <taxon>Streptophyta</taxon>
        <taxon>Embryophyta</taxon>
        <taxon>Tracheophyta</taxon>
        <taxon>Spermatophyta</taxon>
        <taxon>Magnoliopsida</taxon>
        <taxon>eudicotyledons</taxon>
        <taxon>Gunneridae</taxon>
        <taxon>Pentapetalae</taxon>
        <taxon>rosids</taxon>
        <taxon>malvids</taxon>
        <taxon>Sapindales</taxon>
        <taxon>Sapindaceae</taxon>
        <taxon>Xanthoceroideae</taxon>
        <taxon>Xanthoceras</taxon>
    </lineage>
</organism>
<dbReference type="InterPro" id="IPR023795">
    <property type="entry name" value="Serpin_CS"/>
</dbReference>
<dbReference type="InterPro" id="IPR042185">
    <property type="entry name" value="Serpin_sf_2"/>
</dbReference>
<evidence type="ECO:0000313" key="4">
    <source>
        <dbReference type="Proteomes" id="UP000827721"/>
    </source>
</evidence>
<dbReference type="PROSITE" id="PS00284">
    <property type="entry name" value="SERPIN"/>
    <property type="match status" value="1"/>
</dbReference>
<dbReference type="Gene3D" id="2.30.39.10">
    <property type="entry name" value="Alpha-1-antitrypsin, domain 1"/>
    <property type="match status" value="1"/>
</dbReference>
<dbReference type="PANTHER" id="PTHR11461">
    <property type="entry name" value="SERINE PROTEASE INHIBITOR, SERPIN"/>
    <property type="match status" value="1"/>
</dbReference>
<sequence length="123" mass="14490">MEAQYRRAPFITSKKKQAIRDFDGFEVVWLPYKQGGDKRRFSMCLLLLDAKDGLASFWWRRWILNLEVNEEGTDCFCCGCMYTFSFDEEEMDFVVDHPFLFQIREDKTGVVIFIGHVLNPLTA</sequence>
<evidence type="ECO:0000256" key="1">
    <source>
        <dbReference type="ARBA" id="ARBA00009500"/>
    </source>
</evidence>
<dbReference type="InterPro" id="IPR000215">
    <property type="entry name" value="Serpin_fam"/>
</dbReference>
<feature type="domain" description="Serpin" evidence="2">
    <location>
        <begin position="66"/>
        <end position="120"/>
    </location>
</feature>
<keyword evidence="4" id="KW-1185">Reference proteome</keyword>
<dbReference type="InterPro" id="IPR036186">
    <property type="entry name" value="Serpin_sf"/>
</dbReference>
<reference evidence="3 4" key="1">
    <citation type="submission" date="2021-02" db="EMBL/GenBank/DDBJ databases">
        <title>Plant Genome Project.</title>
        <authorList>
            <person name="Zhang R.-G."/>
        </authorList>
    </citation>
    <scope>NUCLEOTIDE SEQUENCE [LARGE SCALE GENOMIC DNA]</scope>
    <source>
        <tissue evidence="3">Leaves</tissue>
    </source>
</reference>
<dbReference type="PANTHER" id="PTHR11461:SF211">
    <property type="entry name" value="GH10112P-RELATED"/>
    <property type="match status" value="1"/>
</dbReference>
<protein>
    <recommendedName>
        <fullName evidence="2">Serpin domain-containing protein</fullName>
    </recommendedName>
</protein>
<gene>
    <name evidence="3" type="ORF">JRO89_XS07G0057900</name>
</gene>
<dbReference type="Pfam" id="PF00079">
    <property type="entry name" value="Serpin"/>
    <property type="match status" value="1"/>
</dbReference>
<evidence type="ECO:0000313" key="3">
    <source>
        <dbReference type="EMBL" id="KAH7567359.1"/>
    </source>
</evidence>
<dbReference type="EMBL" id="JAFEMO010000007">
    <property type="protein sequence ID" value="KAH7567359.1"/>
    <property type="molecule type" value="Genomic_DNA"/>
</dbReference>
<evidence type="ECO:0000259" key="2">
    <source>
        <dbReference type="Pfam" id="PF00079"/>
    </source>
</evidence>
<dbReference type="InterPro" id="IPR023796">
    <property type="entry name" value="Serpin_dom"/>
</dbReference>
<dbReference type="Proteomes" id="UP000827721">
    <property type="component" value="Unassembled WGS sequence"/>
</dbReference>
<comment type="similarity">
    <text evidence="1">Belongs to the serpin family.</text>
</comment>
<comment type="caution">
    <text evidence="3">The sequence shown here is derived from an EMBL/GenBank/DDBJ whole genome shotgun (WGS) entry which is preliminary data.</text>
</comment>